<comment type="subcellular location">
    <subcellularLocation>
        <location evidence="1">Membrane</location>
        <topology evidence="1">Multi-pass membrane protein</topology>
    </subcellularLocation>
</comment>
<organism evidence="8 9">
    <name type="scientific">Clydaea vesicula</name>
    <dbReference type="NCBI Taxonomy" id="447962"/>
    <lineage>
        <taxon>Eukaryota</taxon>
        <taxon>Fungi</taxon>
        <taxon>Fungi incertae sedis</taxon>
        <taxon>Chytridiomycota</taxon>
        <taxon>Chytridiomycota incertae sedis</taxon>
        <taxon>Chytridiomycetes</taxon>
        <taxon>Lobulomycetales</taxon>
        <taxon>Lobulomycetaceae</taxon>
        <taxon>Clydaea</taxon>
    </lineage>
</organism>
<keyword evidence="4 7" id="KW-0812">Transmembrane</keyword>
<accession>A0AAD5XZS5</accession>
<dbReference type="EMBL" id="JADGJW010000003">
    <property type="protein sequence ID" value="KAJ3228300.1"/>
    <property type="molecule type" value="Genomic_DNA"/>
</dbReference>
<evidence type="ECO:0000256" key="2">
    <source>
        <dbReference type="ARBA" id="ARBA00008807"/>
    </source>
</evidence>
<dbReference type="InterPro" id="IPR045035">
    <property type="entry name" value="YSL-like"/>
</dbReference>
<evidence type="ECO:0000256" key="4">
    <source>
        <dbReference type="ARBA" id="ARBA00022692"/>
    </source>
</evidence>
<feature type="transmembrane region" description="Helical" evidence="7">
    <location>
        <begin position="117"/>
        <end position="137"/>
    </location>
</feature>
<feature type="transmembrane region" description="Helical" evidence="7">
    <location>
        <begin position="184"/>
        <end position="209"/>
    </location>
</feature>
<dbReference type="Pfam" id="PF03169">
    <property type="entry name" value="OPT"/>
    <property type="match status" value="1"/>
</dbReference>
<feature type="transmembrane region" description="Helical" evidence="7">
    <location>
        <begin position="371"/>
        <end position="389"/>
    </location>
</feature>
<dbReference type="AlphaFoldDB" id="A0AAD5XZS5"/>
<evidence type="ECO:0000313" key="9">
    <source>
        <dbReference type="Proteomes" id="UP001211065"/>
    </source>
</evidence>
<proteinExistence type="inferred from homology"/>
<protein>
    <submittedName>
        <fullName evidence="8">Uncharacterized protein</fullName>
    </submittedName>
</protein>
<keyword evidence="6 7" id="KW-0472">Membrane</keyword>
<evidence type="ECO:0000256" key="6">
    <source>
        <dbReference type="ARBA" id="ARBA00023136"/>
    </source>
</evidence>
<feature type="transmembrane region" description="Helical" evidence="7">
    <location>
        <begin position="534"/>
        <end position="551"/>
    </location>
</feature>
<feature type="transmembrane region" description="Helical" evidence="7">
    <location>
        <begin position="345"/>
        <end position="365"/>
    </location>
</feature>
<dbReference type="PANTHER" id="PTHR31645">
    <property type="entry name" value="OLIGOPEPTIDE TRANSPORTER YGL114W-RELATED"/>
    <property type="match status" value="1"/>
</dbReference>
<dbReference type="NCBIfam" id="TIGR00728">
    <property type="entry name" value="OPT_sfam"/>
    <property type="match status" value="1"/>
</dbReference>
<sequence length="637" mass="69750">MGFAILKPFKNFGPKENCSVQTAATAAGGLSAGFVSAIPALYRLGLLSTRVMDDFVTLLLWSLCAAYYGLFFAIPLRNYFIFKQNLPFPSPTIAANTIKSLHCSKAGELGAKKKAKILGLSFLFALVVKCVTWWVPVVTQWHILYYVGNLVNSTALQAADVVWRWRMDISLAFLASGMLVGMNTASTFFIGSVVSWAIIGPILFAAGVVNTAYGFPKYDTASASFATDDLSRKVSAQFWLLWPGVTIMIVSAFCELFAKWRMILHSFSGLTEIFKRSHNGDKLAKTKLFGKKEENNINDIELVDPNSETSRLVLEKEIEKEDRFAHAGDHHEIQDNTPAHEQVPLIWWLGGLVVSSTFTIVVLTVLFKVPFFQSVLAILVGFVLAFVGVQSSGETDINPTGSIGKTSQFMFAAFRTDDVNQMLRTNLVAGNVAASCAAQTVDMVGDLKTGYLLNASPKAQFIAQMFGSLVAVFVSVGLFTLFGTTYPCFLAPITTINATVVTKPCQFQAPTVASWTAVTLAVTTGISRTVPMSSGYFSLALTIFIIIFTIFKYKFLSKTQREYLPNLNGSLVCFFWKRRSPTSFEIFGFALASGFVAGEGIGGIFEAVINLSGFVQERDSIKWGIPPTSLEIDWFGN</sequence>
<feature type="transmembrane region" description="Helical" evidence="7">
    <location>
        <begin position="20"/>
        <end position="43"/>
    </location>
</feature>
<evidence type="ECO:0000256" key="5">
    <source>
        <dbReference type="ARBA" id="ARBA00022989"/>
    </source>
</evidence>
<evidence type="ECO:0000313" key="8">
    <source>
        <dbReference type="EMBL" id="KAJ3228300.1"/>
    </source>
</evidence>
<gene>
    <name evidence="8" type="ORF">HK099_004293</name>
</gene>
<comment type="caution">
    <text evidence="8">The sequence shown here is derived from an EMBL/GenBank/DDBJ whole genome shotgun (WGS) entry which is preliminary data.</text>
</comment>
<keyword evidence="5 7" id="KW-1133">Transmembrane helix</keyword>
<dbReference type="Proteomes" id="UP001211065">
    <property type="component" value="Unassembled WGS sequence"/>
</dbReference>
<dbReference type="PANTHER" id="PTHR31645:SF3">
    <property type="entry name" value="OLIGOPEPTIDE TRANSPORTER"/>
    <property type="match status" value="1"/>
</dbReference>
<reference evidence="8" key="1">
    <citation type="submission" date="2020-05" db="EMBL/GenBank/DDBJ databases">
        <title>Phylogenomic resolution of chytrid fungi.</title>
        <authorList>
            <person name="Stajich J.E."/>
            <person name="Amses K."/>
            <person name="Simmons R."/>
            <person name="Seto K."/>
            <person name="Myers J."/>
            <person name="Bonds A."/>
            <person name="Quandt C.A."/>
            <person name="Barry K."/>
            <person name="Liu P."/>
            <person name="Grigoriev I."/>
            <person name="Longcore J.E."/>
            <person name="James T.Y."/>
        </authorList>
    </citation>
    <scope>NUCLEOTIDE SEQUENCE</scope>
    <source>
        <strain evidence="8">JEL0476</strain>
    </source>
</reference>
<name>A0AAD5XZS5_9FUNG</name>
<dbReference type="GO" id="GO:0000329">
    <property type="term" value="C:fungal-type vacuole membrane"/>
    <property type="evidence" value="ECO:0007669"/>
    <property type="project" value="TreeGrafter"/>
</dbReference>
<comment type="similarity">
    <text evidence="2">Belongs to the oligopeptide OPT transporter family.</text>
</comment>
<feature type="transmembrane region" description="Helical" evidence="7">
    <location>
        <begin position="461"/>
        <end position="482"/>
    </location>
</feature>
<evidence type="ECO:0000256" key="3">
    <source>
        <dbReference type="ARBA" id="ARBA00022448"/>
    </source>
</evidence>
<dbReference type="InterPro" id="IPR004813">
    <property type="entry name" value="OPT"/>
</dbReference>
<feature type="transmembrane region" description="Helical" evidence="7">
    <location>
        <begin position="239"/>
        <end position="258"/>
    </location>
</feature>
<keyword evidence="3" id="KW-0813">Transport</keyword>
<evidence type="ECO:0000256" key="7">
    <source>
        <dbReference type="SAM" id="Phobius"/>
    </source>
</evidence>
<evidence type="ECO:0000256" key="1">
    <source>
        <dbReference type="ARBA" id="ARBA00004141"/>
    </source>
</evidence>
<dbReference type="GO" id="GO:0035673">
    <property type="term" value="F:oligopeptide transmembrane transporter activity"/>
    <property type="evidence" value="ECO:0007669"/>
    <property type="project" value="InterPro"/>
</dbReference>
<feature type="transmembrane region" description="Helical" evidence="7">
    <location>
        <begin position="55"/>
        <end position="76"/>
    </location>
</feature>
<keyword evidence="9" id="KW-1185">Reference proteome</keyword>